<accession>A0A1G9RVW8</accession>
<feature type="domain" description="Glycosyltransferase 2-like" evidence="1">
    <location>
        <begin position="7"/>
        <end position="132"/>
    </location>
</feature>
<evidence type="ECO:0000313" key="2">
    <source>
        <dbReference type="EMBL" id="SDM27363.1"/>
    </source>
</evidence>
<sequence length="230" mass="26783">MSNPYVSCIMPTANRSKFIPIAIECFLSQSYKDAELVIVDDGRQSVKNLIPDHHRIRYFYSEPIGSIGVKRNYACELAKGEIIMHWDDDDWYAPDWIVHQLKAIEESKADICGLNSIVFFSPLVGKFWKYTDTEGEHPWLSGATMVYRKNFWQEHPFKDLQIGEDYDYIWNTGATIFAHDYTDGFIATLHATNTTLKPFEDPRHKKHAIQWMNVRYEGKAENPKQSRPEN</sequence>
<dbReference type="GO" id="GO:0016758">
    <property type="term" value="F:hexosyltransferase activity"/>
    <property type="evidence" value="ECO:0007669"/>
    <property type="project" value="UniProtKB-ARBA"/>
</dbReference>
<dbReference type="InterPro" id="IPR029044">
    <property type="entry name" value="Nucleotide-diphossugar_trans"/>
</dbReference>
<dbReference type="RefSeq" id="WP_083361784.1">
    <property type="nucleotide sequence ID" value="NZ_FNGY01000003.1"/>
</dbReference>
<keyword evidence="3" id="KW-1185">Reference proteome</keyword>
<dbReference type="EMBL" id="FNGY01000003">
    <property type="protein sequence ID" value="SDM27363.1"/>
    <property type="molecule type" value="Genomic_DNA"/>
</dbReference>
<name>A0A1G9RVW8_9SPHI</name>
<protein>
    <submittedName>
        <fullName evidence="2">Glycosyl transferase family 2</fullName>
    </submittedName>
</protein>
<dbReference type="OrthoDB" id="9770457at2"/>
<dbReference type="InterPro" id="IPR001173">
    <property type="entry name" value="Glyco_trans_2-like"/>
</dbReference>
<evidence type="ECO:0000259" key="1">
    <source>
        <dbReference type="Pfam" id="PF00535"/>
    </source>
</evidence>
<dbReference type="Proteomes" id="UP000183200">
    <property type="component" value="Unassembled WGS sequence"/>
</dbReference>
<reference evidence="3" key="1">
    <citation type="submission" date="2016-10" db="EMBL/GenBank/DDBJ databases">
        <authorList>
            <person name="Varghese N."/>
            <person name="Submissions S."/>
        </authorList>
    </citation>
    <scope>NUCLEOTIDE SEQUENCE [LARGE SCALE GENOMIC DNA]</scope>
    <source>
        <strain evidence="3">DSM 19110</strain>
    </source>
</reference>
<dbReference type="PANTHER" id="PTHR22916:SF3">
    <property type="entry name" value="UDP-GLCNAC:BETAGAL BETA-1,3-N-ACETYLGLUCOSAMINYLTRANSFERASE-LIKE PROTEIN 1"/>
    <property type="match status" value="1"/>
</dbReference>
<organism evidence="2 3">
    <name type="scientific">Pedobacter steynii</name>
    <dbReference type="NCBI Taxonomy" id="430522"/>
    <lineage>
        <taxon>Bacteria</taxon>
        <taxon>Pseudomonadati</taxon>
        <taxon>Bacteroidota</taxon>
        <taxon>Sphingobacteriia</taxon>
        <taxon>Sphingobacteriales</taxon>
        <taxon>Sphingobacteriaceae</taxon>
        <taxon>Pedobacter</taxon>
    </lineage>
</organism>
<dbReference type="CDD" id="cd00761">
    <property type="entry name" value="Glyco_tranf_GTA_type"/>
    <property type="match status" value="1"/>
</dbReference>
<gene>
    <name evidence="2" type="ORF">SAMN05421820_103379</name>
</gene>
<proteinExistence type="predicted"/>
<dbReference type="Gene3D" id="3.90.550.10">
    <property type="entry name" value="Spore Coat Polysaccharide Biosynthesis Protein SpsA, Chain A"/>
    <property type="match status" value="1"/>
</dbReference>
<dbReference type="AlphaFoldDB" id="A0A1G9RVW8"/>
<evidence type="ECO:0000313" key="3">
    <source>
        <dbReference type="Proteomes" id="UP000183200"/>
    </source>
</evidence>
<dbReference type="Pfam" id="PF00535">
    <property type="entry name" value="Glycos_transf_2"/>
    <property type="match status" value="1"/>
</dbReference>
<dbReference type="SUPFAM" id="SSF53448">
    <property type="entry name" value="Nucleotide-diphospho-sugar transferases"/>
    <property type="match status" value="1"/>
</dbReference>
<keyword evidence="2" id="KW-0808">Transferase</keyword>
<dbReference type="PANTHER" id="PTHR22916">
    <property type="entry name" value="GLYCOSYLTRANSFERASE"/>
    <property type="match status" value="1"/>
</dbReference>